<dbReference type="InterPro" id="IPR029068">
    <property type="entry name" value="Glyas_Bleomycin-R_OHBP_Dase"/>
</dbReference>
<gene>
    <name evidence="2" type="ORF">CDO81_21580</name>
</gene>
<reference evidence="2 3" key="1">
    <citation type="journal article" date="2007" name="Int. J. Syst. Evol. Microbiol.">
        <title>Description of Pelomonas aquatica sp. nov. and Pelomonas puraquae sp. nov., isolated from industrial and haemodialysis water.</title>
        <authorList>
            <person name="Gomila M."/>
            <person name="Bowien B."/>
            <person name="Falsen E."/>
            <person name="Moore E.R."/>
            <person name="Lalucat J."/>
        </authorList>
    </citation>
    <scope>NUCLEOTIDE SEQUENCE [LARGE SCALE GENOMIC DNA]</scope>
    <source>
        <strain evidence="2 3">CCUG 52769</strain>
    </source>
</reference>
<dbReference type="Gene3D" id="3.10.180.10">
    <property type="entry name" value="2,3-Dihydroxybiphenyl 1,2-Dioxygenase, domain 1"/>
    <property type="match status" value="1"/>
</dbReference>
<accession>A0A254N923</accession>
<evidence type="ECO:0000313" key="3">
    <source>
        <dbReference type="Proteomes" id="UP000197446"/>
    </source>
</evidence>
<dbReference type="InterPro" id="IPR037523">
    <property type="entry name" value="VOC_core"/>
</dbReference>
<sequence length="132" mass="14185">MFNHIMVGSNDIERSKRFYDAVLAVLGAPEGVRNTAATGHQRVFYRHAGNTFGISQPINGDPACHANGGTIAFKCESAEQVKTFHDVAVAHGGQSIEEPPGLREGALGAMHLSYVRDPDGNKLCAVWRVPKA</sequence>
<evidence type="ECO:0000313" key="2">
    <source>
        <dbReference type="EMBL" id="OWR01928.1"/>
    </source>
</evidence>
<dbReference type="InterPro" id="IPR004360">
    <property type="entry name" value="Glyas_Fos-R_dOase_dom"/>
</dbReference>
<organism evidence="2 3">
    <name type="scientific">Roseateles puraquae</name>
    <dbReference type="NCBI Taxonomy" id="431059"/>
    <lineage>
        <taxon>Bacteria</taxon>
        <taxon>Pseudomonadati</taxon>
        <taxon>Pseudomonadota</taxon>
        <taxon>Betaproteobacteria</taxon>
        <taxon>Burkholderiales</taxon>
        <taxon>Sphaerotilaceae</taxon>
        <taxon>Roseateles</taxon>
    </lineage>
</organism>
<feature type="domain" description="VOC" evidence="1">
    <location>
        <begin position="1"/>
        <end position="128"/>
    </location>
</feature>
<dbReference type="PANTHER" id="PTHR35006">
    <property type="entry name" value="GLYOXALASE FAMILY PROTEIN (AFU_ORTHOLOGUE AFUA_5G14830)"/>
    <property type="match status" value="1"/>
</dbReference>
<dbReference type="SUPFAM" id="SSF54593">
    <property type="entry name" value="Glyoxalase/Bleomycin resistance protein/Dihydroxybiphenyl dioxygenase"/>
    <property type="match status" value="1"/>
</dbReference>
<dbReference type="OrthoDB" id="9800438at2"/>
<dbReference type="RefSeq" id="WP_088485315.1">
    <property type="nucleotide sequence ID" value="NZ_JBCNLH010000009.1"/>
</dbReference>
<name>A0A254N923_9BURK</name>
<keyword evidence="3" id="KW-1185">Reference proteome</keyword>
<dbReference type="PROSITE" id="PS51819">
    <property type="entry name" value="VOC"/>
    <property type="match status" value="1"/>
</dbReference>
<dbReference type="EMBL" id="NISI01000011">
    <property type="protein sequence ID" value="OWR01928.1"/>
    <property type="molecule type" value="Genomic_DNA"/>
</dbReference>
<dbReference type="Pfam" id="PF00903">
    <property type="entry name" value="Glyoxalase"/>
    <property type="match status" value="1"/>
</dbReference>
<dbReference type="CDD" id="cd07262">
    <property type="entry name" value="VOC_like"/>
    <property type="match status" value="1"/>
</dbReference>
<dbReference type="PANTHER" id="PTHR35006:SF1">
    <property type="entry name" value="BLL2941 PROTEIN"/>
    <property type="match status" value="1"/>
</dbReference>
<comment type="caution">
    <text evidence="2">The sequence shown here is derived from an EMBL/GenBank/DDBJ whole genome shotgun (WGS) entry which is preliminary data.</text>
</comment>
<protein>
    <submittedName>
        <fullName evidence="2">Glyoxalase</fullName>
    </submittedName>
</protein>
<dbReference type="AlphaFoldDB" id="A0A254N923"/>
<evidence type="ECO:0000259" key="1">
    <source>
        <dbReference type="PROSITE" id="PS51819"/>
    </source>
</evidence>
<dbReference type="Proteomes" id="UP000197446">
    <property type="component" value="Unassembled WGS sequence"/>
</dbReference>
<proteinExistence type="predicted"/>